<dbReference type="InterPro" id="IPR051675">
    <property type="entry name" value="Endo/Exo/Phosphatase_dom_1"/>
</dbReference>
<gene>
    <name evidence="2" type="ORF">FO440_10900</name>
</gene>
<name>A0A556MK24_9SPHI</name>
<keyword evidence="1" id="KW-0812">Transmembrane</keyword>
<keyword evidence="1" id="KW-0472">Membrane</keyword>
<accession>A0A556MK24</accession>
<proteinExistence type="predicted"/>
<organism evidence="2 3">
    <name type="scientific">Mucilaginibacter corticis</name>
    <dbReference type="NCBI Taxonomy" id="2597670"/>
    <lineage>
        <taxon>Bacteria</taxon>
        <taxon>Pseudomonadati</taxon>
        <taxon>Bacteroidota</taxon>
        <taxon>Sphingobacteriia</taxon>
        <taxon>Sphingobacteriales</taxon>
        <taxon>Sphingobacteriaceae</taxon>
        <taxon>Mucilaginibacter</taxon>
    </lineage>
</organism>
<dbReference type="GO" id="GO:0015628">
    <property type="term" value="P:protein secretion by the type II secretion system"/>
    <property type="evidence" value="ECO:0007669"/>
    <property type="project" value="TreeGrafter"/>
</dbReference>
<evidence type="ECO:0000313" key="2">
    <source>
        <dbReference type="EMBL" id="TSJ40264.1"/>
    </source>
</evidence>
<dbReference type="Gene3D" id="1.10.150.280">
    <property type="entry name" value="AF1531-like domain"/>
    <property type="match status" value="1"/>
</dbReference>
<feature type="transmembrane region" description="Helical" evidence="1">
    <location>
        <begin position="16"/>
        <end position="36"/>
    </location>
</feature>
<protein>
    <recommendedName>
        <fullName evidence="4">Helix-hairpin-helix domain-containing protein</fullName>
    </recommendedName>
</protein>
<dbReference type="GO" id="GO:0015627">
    <property type="term" value="C:type II protein secretion system complex"/>
    <property type="evidence" value="ECO:0007669"/>
    <property type="project" value="TreeGrafter"/>
</dbReference>
<dbReference type="AlphaFoldDB" id="A0A556MK24"/>
<evidence type="ECO:0000256" key="1">
    <source>
        <dbReference type="SAM" id="Phobius"/>
    </source>
</evidence>
<comment type="caution">
    <text evidence="2">The sequence shown here is derived from an EMBL/GenBank/DDBJ whole genome shotgun (WGS) entry which is preliminary data.</text>
</comment>
<keyword evidence="1" id="KW-1133">Transmembrane helix</keyword>
<dbReference type="OrthoDB" id="981124at2"/>
<sequence length="291" mass="33313">MKSRLKNYLSITKKEWNGMVILLIILMIVLAAPYVYQQAHKDNVIDFKDFDKDVALLNKAKGNSASEYIENDKLADTKIAKPVLFMFDPNNLPAEQWKQLGLSERQISIIKHYEAKGGHFSKKEDVQKIYGITAEDYKRIEPYINIPGKAYTSNKIAAGEVIELNSADSAKLTRIRGIGPAFADRIIQYRQRLGGFLNKEQLKEVYGIDTAKYHEINGQVSVNAARITKININDVDFEGLRKFPYLTNKQTNAIIQYKQQHGNYRNIADMKNIVILDDVILHKIEPYISFK</sequence>
<dbReference type="Gene3D" id="1.10.150.320">
    <property type="entry name" value="Photosystem II 12 kDa extrinsic protein"/>
    <property type="match status" value="1"/>
</dbReference>
<evidence type="ECO:0008006" key="4">
    <source>
        <dbReference type="Google" id="ProtNLM"/>
    </source>
</evidence>
<dbReference type="InterPro" id="IPR010994">
    <property type="entry name" value="RuvA_2-like"/>
</dbReference>
<dbReference type="Pfam" id="PF12836">
    <property type="entry name" value="HHH_3"/>
    <property type="match status" value="2"/>
</dbReference>
<dbReference type="EMBL" id="VLPK01000002">
    <property type="protein sequence ID" value="TSJ40264.1"/>
    <property type="molecule type" value="Genomic_DNA"/>
</dbReference>
<evidence type="ECO:0000313" key="3">
    <source>
        <dbReference type="Proteomes" id="UP000318733"/>
    </source>
</evidence>
<keyword evidence="3" id="KW-1185">Reference proteome</keyword>
<dbReference type="PANTHER" id="PTHR21180:SF32">
    <property type="entry name" value="ENDONUCLEASE_EXONUCLEASE_PHOSPHATASE FAMILY DOMAIN-CONTAINING PROTEIN 1"/>
    <property type="match status" value="1"/>
</dbReference>
<reference evidence="2 3" key="1">
    <citation type="submission" date="2019-07" db="EMBL/GenBank/DDBJ databases">
        <authorList>
            <person name="Huq M.A."/>
        </authorList>
    </citation>
    <scope>NUCLEOTIDE SEQUENCE [LARGE SCALE GENOMIC DNA]</scope>
    <source>
        <strain evidence="2 3">MAH-19</strain>
    </source>
</reference>
<dbReference type="PANTHER" id="PTHR21180">
    <property type="entry name" value="ENDONUCLEASE/EXONUCLEASE/PHOSPHATASE FAMILY DOMAIN-CONTAINING PROTEIN 1"/>
    <property type="match status" value="1"/>
</dbReference>
<dbReference type="Proteomes" id="UP000318733">
    <property type="component" value="Unassembled WGS sequence"/>
</dbReference>
<dbReference type="RefSeq" id="WP_144248302.1">
    <property type="nucleotide sequence ID" value="NZ_VLPK01000002.1"/>
</dbReference>
<dbReference type="SUPFAM" id="SSF47781">
    <property type="entry name" value="RuvA domain 2-like"/>
    <property type="match status" value="3"/>
</dbReference>